<organism evidence="1">
    <name type="scientific">Anguilla anguilla</name>
    <name type="common">European freshwater eel</name>
    <name type="synonym">Muraena anguilla</name>
    <dbReference type="NCBI Taxonomy" id="7936"/>
    <lineage>
        <taxon>Eukaryota</taxon>
        <taxon>Metazoa</taxon>
        <taxon>Chordata</taxon>
        <taxon>Craniata</taxon>
        <taxon>Vertebrata</taxon>
        <taxon>Euteleostomi</taxon>
        <taxon>Actinopterygii</taxon>
        <taxon>Neopterygii</taxon>
        <taxon>Teleostei</taxon>
        <taxon>Anguilliformes</taxon>
        <taxon>Anguillidae</taxon>
        <taxon>Anguilla</taxon>
    </lineage>
</organism>
<dbReference type="AlphaFoldDB" id="A0A0E9SI83"/>
<dbReference type="EMBL" id="GBXM01067571">
    <property type="protein sequence ID" value="JAH41006.1"/>
    <property type="molecule type" value="Transcribed_RNA"/>
</dbReference>
<reference evidence="1" key="1">
    <citation type="submission" date="2014-11" db="EMBL/GenBank/DDBJ databases">
        <authorList>
            <person name="Amaro Gonzalez C."/>
        </authorList>
    </citation>
    <scope>NUCLEOTIDE SEQUENCE</scope>
</reference>
<evidence type="ECO:0000313" key="1">
    <source>
        <dbReference type="EMBL" id="JAH41006.1"/>
    </source>
</evidence>
<protein>
    <submittedName>
        <fullName evidence="1">Uncharacterized protein</fullName>
    </submittedName>
</protein>
<name>A0A0E9SI83_ANGAN</name>
<proteinExistence type="predicted"/>
<reference evidence="1" key="2">
    <citation type="journal article" date="2015" name="Fish Shellfish Immunol.">
        <title>Early steps in the European eel (Anguilla anguilla)-Vibrio vulnificus interaction in the gills: Role of the RtxA13 toxin.</title>
        <authorList>
            <person name="Callol A."/>
            <person name="Pajuelo D."/>
            <person name="Ebbesson L."/>
            <person name="Teles M."/>
            <person name="MacKenzie S."/>
            <person name="Amaro C."/>
        </authorList>
    </citation>
    <scope>NUCLEOTIDE SEQUENCE</scope>
</reference>
<accession>A0A0E9SI83</accession>
<sequence>MVITTSIHDIVFEIVDHRNTDHKQMLLLENTNPSSRSRTSDLRISTRVSYSPPLFQLSYRRVRSKL</sequence>